<dbReference type="Proteomes" id="UP000235388">
    <property type="component" value="Unassembled WGS sequence"/>
</dbReference>
<feature type="chain" id="PRO_5015083649" evidence="1">
    <location>
        <begin position="25"/>
        <end position="369"/>
    </location>
</feature>
<comment type="caution">
    <text evidence="2">The sequence shown here is derived from an EMBL/GenBank/DDBJ whole genome shotgun (WGS) entry which is preliminary data.</text>
</comment>
<evidence type="ECO:0000313" key="5">
    <source>
        <dbReference type="Proteomes" id="UP000235388"/>
    </source>
</evidence>
<accession>A0A2N5T3H2</accession>
<sequence>MISTLLSFTLIIISFSKFSHQAFTFRTGFDDHALAARANPTAENDVAATHSGAIVRGGHDPNIMVPNGDIYVVPSRSILTKFSVEPFKWKFQGQLQTVSLQHEAAIEFFGGTPLVAENVKAWKEVTESYRGLSSNDQEKIRKWLQSTMFPFYNEPHQKEQRINYLWSLSQSIREPSKIWWKKSLFEATVGHQRQFIDLVDLGDVLGFSYRNDKFEINPDNLHNLANRLAEILTKRVDEAGTEHTRTQALPIELLFIDYVDEDGISMFESRMTRVMQLLLKDFGRKTENEQRQIIEKLYLFVHFVPLAARVAAEMALHPRNSRVLDSLPFIYKPTYRNFVAVLQEDMVDDESQPMIRSRKMSRIARFGHV</sequence>
<dbReference type="EMBL" id="PGCJ01000804">
    <property type="protein sequence ID" value="PLW20018.1"/>
    <property type="molecule type" value="Genomic_DNA"/>
</dbReference>
<evidence type="ECO:0000313" key="4">
    <source>
        <dbReference type="EMBL" id="PLW50726.1"/>
    </source>
</evidence>
<proteinExistence type="predicted"/>
<keyword evidence="1" id="KW-0732">Signal</keyword>
<organism evidence="2 5">
    <name type="scientific">Puccinia coronata f. sp. avenae</name>
    <dbReference type="NCBI Taxonomy" id="200324"/>
    <lineage>
        <taxon>Eukaryota</taxon>
        <taxon>Fungi</taxon>
        <taxon>Dikarya</taxon>
        <taxon>Basidiomycota</taxon>
        <taxon>Pucciniomycotina</taxon>
        <taxon>Pucciniomycetes</taxon>
        <taxon>Pucciniales</taxon>
        <taxon>Pucciniaceae</taxon>
        <taxon>Puccinia</taxon>
    </lineage>
</organism>
<gene>
    <name evidence="2" type="ORF">PCANC_10189</name>
    <name evidence="3" type="ORF">PCANC_11215</name>
    <name evidence="4" type="ORF">PCASD_00641</name>
</gene>
<name>A0A2N5T3H2_9BASI</name>
<protein>
    <submittedName>
        <fullName evidence="2">Uncharacterized protein</fullName>
    </submittedName>
</protein>
<evidence type="ECO:0000256" key="1">
    <source>
        <dbReference type="SAM" id="SignalP"/>
    </source>
</evidence>
<keyword evidence="5" id="KW-1185">Reference proteome</keyword>
<evidence type="ECO:0000313" key="6">
    <source>
        <dbReference type="Proteomes" id="UP000235392"/>
    </source>
</evidence>
<evidence type="ECO:0000313" key="2">
    <source>
        <dbReference type="EMBL" id="PLW20018.1"/>
    </source>
</evidence>
<reference evidence="5 6" key="1">
    <citation type="submission" date="2017-11" db="EMBL/GenBank/DDBJ databases">
        <title>De novo assembly and phasing of dikaryotic genomes from two isolates of Puccinia coronata f. sp. avenae, the causal agent of oat crown rust.</title>
        <authorList>
            <person name="Miller M.E."/>
            <person name="Zhang Y."/>
            <person name="Omidvar V."/>
            <person name="Sperschneider J."/>
            <person name="Schwessinger B."/>
            <person name="Raley C."/>
            <person name="Palmer J.M."/>
            <person name="Garnica D."/>
            <person name="Upadhyaya N."/>
            <person name="Rathjen J."/>
            <person name="Taylor J.M."/>
            <person name="Park R.F."/>
            <person name="Dodds P.N."/>
            <person name="Hirsch C.D."/>
            <person name="Kianian S.F."/>
            <person name="Figueroa M."/>
        </authorList>
    </citation>
    <scope>NUCLEOTIDE SEQUENCE [LARGE SCALE GENOMIC DNA]</scope>
    <source>
        <strain evidence="2">12NC29</strain>
        <strain evidence="4">12SD80</strain>
    </source>
</reference>
<evidence type="ECO:0000313" key="3">
    <source>
        <dbReference type="EMBL" id="PLW46312.1"/>
    </source>
</evidence>
<dbReference type="Proteomes" id="UP000235392">
    <property type="component" value="Unassembled WGS sequence"/>
</dbReference>
<dbReference type="AlphaFoldDB" id="A0A2N5T3H2"/>
<feature type="signal peptide" evidence="1">
    <location>
        <begin position="1"/>
        <end position="24"/>
    </location>
</feature>
<dbReference type="EMBL" id="PGCI01000009">
    <property type="protein sequence ID" value="PLW50726.1"/>
    <property type="molecule type" value="Genomic_DNA"/>
</dbReference>
<dbReference type="EMBL" id="PGCJ01000120">
    <property type="protein sequence ID" value="PLW46312.1"/>
    <property type="molecule type" value="Genomic_DNA"/>
</dbReference>